<dbReference type="AlphaFoldDB" id="A0A1H4FEJ8"/>
<evidence type="ECO:0000256" key="6">
    <source>
        <dbReference type="SAM" id="Phobius"/>
    </source>
</evidence>
<dbReference type="STRING" id="525918.SAMN05660964_02918"/>
<dbReference type="PANTHER" id="PTHR21716:SF64">
    <property type="entry name" value="AI-2 TRANSPORT PROTEIN TQSA"/>
    <property type="match status" value="1"/>
</dbReference>
<evidence type="ECO:0000256" key="1">
    <source>
        <dbReference type="ARBA" id="ARBA00004141"/>
    </source>
</evidence>
<feature type="transmembrane region" description="Helical" evidence="6">
    <location>
        <begin position="277"/>
        <end position="301"/>
    </location>
</feature>
<feature type="transmembrane region" description="Helical" evidence="6">
    <location>
        <begin position="219"/>
        <end position="245"/>
    </location>
</feature>
<gene>
    <name evidence="7" type="ORF">SAMN05660964_02918</name>
</gene>
<feature type="transmembrane region" description="Helical" evidence="6">
    <location>
        <begin position="67"/>
        <end position="87"/>
    </location>
</feature>
<keyword evidence="3 6" id="KW-0812">Transmembrane</keyword>
<feature type="transmembrane region" description="Helical" evidence="6">
    <location>
        <begin position="156"/>
        <end position="176"/>
    </location>
</feature>
<dbReference type="EMBL" id="FNQP01000020">
    <property type="protein sequence ID" value="SEA95168.1"/>
    <property type="molecule type" value="Genomic_DNA"/>
</dbReference>
<dbReference type="GO" id="GO:0016020">
    <property type="term" value="C:membrane"/>
    <property type="evidence" value="ECO:0007669"/>
    <property type="project" value="UniProtKB-SubCell"/>
</dbReference>
<evidence type="ECO:0000256" key="2">
    <source>
        <dbReference type="ARBA" id="ARBA00009773"/>
    </source>
</evidence>
<dbReference type="PANTHER" id="PTHR21716">
    <property type="entry name" value="TRANSMEMBRANE PROTEIN"/>
    <property type="match status" value="1"/>
</dbReference>
<keyword evidence="8" id="KW-1185">Reference proteome</keyword>
<accession>A0A1H4FEJ8</accession>
<dbReference type="Proteomes" id="UP000199397">
    <property type="component" value="Unassembled WGS sequence"/>
</dbReference>
<comment type="subcellular location">
    <subcellularLocation>
        <location evidence="1">Membrane</location>
        <topology evidence="1">Multi-pass membrane protein</topology>
    </subcellularLocation>
</comment>
<dbReference type="GO" id="GO:0055085">
    <property type="term" value="P:transmembrane transport"/>
    <property type="evidence" value="ECO:0007669"/>
    <property type="project" value="TreeGrafter"/>
</dbReference>
<name>A0A1H4FEJ8_9GAMM</name>
<feature type="transmembrane region" description="Helical" evidence="6">
    <location>
        <begin position="251"/>
        <end position="270"/>
    </location>
</feature>
<evidence type="ECO:0000256" key="4">
    <source>
        <dbReference type="ARBA" id="ARBA00022989"/>
    </source>
</evidence>
<reference evidence="7 8" key="1">
    <citation type="submission" date="2016-10" db="EMBL/GenBank/DDBJ databases">
        <authorList>
            <person name="de Groot N.N."/>
        </authorList>
    </citation>
    <scope>NUCLEOTIDE SEQUENCE [LARGE SCALE GENOMIC DNA]</scope>
    <source>
        <strain evidence="7 8">DSM 21228</strain>
    </source>
</reference>
<feature type="transmembrane region" description="Helical" evidence="6">
    <location>
        <begin position="321"/>
        <end position="342"/>
    </location>
</feature>
<proteinExistence type="inferred from homology"/>
<evidence type="ECO:0000256" key="3">
    <source>
        <dbReference type="ARBA" id="ARBA00022692"/>
    </source>
</evidence>
<protein>
    <submittedName>
        <fullName evidence="7">Predicted PurR-regulated permease PerM</fullName>
    </submittedName>
</protein>
<dbReference type="Pfam" id="PF01594">
    <property type="entry name" value="AI-2E_transport"/>
    <property type="match status" value="1"/>
</dbReference>
<comment type="similarity">
    <text evidence="2">Belongs to the autoinducer-2 exporter (AI-2E) (TC 2.A.86) family.</text>
</comment>
<keyword evidence="4 6" id="KW-1133">Transmembrane helix</keyword>
<evidence type="ECO:0000313" key="8">
    <source>
        <dbReference type="Proteomes" id="UP000199397"/>
    </source>
</evidence>
<feature type="transmembrane region" description="Helical" evidence="6">
    <location>
        <begin position="14"/>
        <end position="46"/>
    </location>
</feature>
<keyword evidence="5 6" id="KW-0472">Membrane</keyword>
<organism evidence="7 8">
    <name type="scientific">Thiothrix caldifontis</name>
    <dbReference type="NCBI Taxonomy" id="525918"/>
    <lineage>
        <taxon>Bacteria</taxon>
        <taxon>Pseudomonadati</taxon>
        <taxon>Pseudomonadota</taxon>
        <taxon>Gammaproteobacteria</taxon>
        <taxon>Thiotrichales</taxon>
        <taxon>Thiotrichaceae</taxon>
        <taxon>Thiothrix</taxon>
    </lineage>
</organism>
<sequence>MEGISRMILDSGRWFWLVTGSIAVALLYILAPILTPFLAAAFLAYLGDPLVDQLESWKLSRTLSVTTVFLTIFLLLLLFFLFLVPVLETQVKLFLNKFPDYLDWVVNVLGPYLQQNFGVDTSVLEVDKIKTVIASHWKETGGFIRNTIQTISKSGFVVLGWVANLALIPIITFYLLRDWDRMVAYIDDLLPRSIEPLVAKLARESDEVLGAFLRGQMSVMLALAVIYSIGLSLVGLEFALLIGLIAGVVSFVPYLGLIVGVAIAGIAILFQTQDVFNLFWVLAVFGVAQMIEGTILTPLLVGERIGLHPVTVIFSVLAGGQLFGFFGVLLALPVAAVLAVILRHIHDTYKQSEIYGIEIDEPHLSTVGNANSKVSEAKEQA</sequence>
<evidence type="ECO:0000313" key="7">
    <source>
        <dbReference type="EMBL" id="SEA95168.1"/>
    </source>
</evidence>
<dbReference type="InterPro" id="IPR002549">
    <property type="entry name" value="AI-2E-like"/>
</dbReference>
<evidence type="ECO:0000256" key="5">
    <source>
        <dbReference type="ARBA" id="ARBA00023136"/>
    </source>
</evidence>